<accession>A0A849VEA5</accession>
<name>A0A849VEA5_9GAMM</name>
<dbReference type="RefSeq" id="WP_171626530.1">
    <property type="nucleotide sequence ID" value="NZ_JABBPG010000005.1"/>
</dbReference>
<evidence type="ECO:0000313" key="2">
    <source>
        <dbReference type="EMBL" id="NOU51465.1"/>
    </source>
</evidence>
<evidence type="ECO:0008006" key="4">
    <source>
        <dbReference type="Google" id="ProtNLM"/>
    </source>
</evidence>
<sequence length="105" mass="12254">MLIAEGKRMNTDDIDKHIALMQSSKIQRLEHEFEKLRPSGTAQFFRAIFGIFILLGIITLFPQILAQPISYLLLFLIFLVAFGTYYESHRVNKRLDTLYHLLKNP</sequence>
<evidence type="ECO:0000313" key="3">
    <source>
        <dbReference type="Proteomes" id="UP000586305"/>
    </source>
</evidence>
<evidence type="ECO:0000256" key="1">
    <source>
        <dbReference type="SAM" id="Phobius"/>
    </source>
</evidence>
<organism evidence="2 3">
    <name type="scientific">Pseudoalteromonas caenipelagi</name>
    <dbReference type="NCBI Taxonomy" id="2726988"/>
    <lineage>
        <taxon>Bacteria</taxon>
        <taxon>Pseudomonadati</taxon>
        <taxon>Pseudomonadota</taxon>
        <taxon>Gammaproteobacteria</taxon>
        <taxon>Alteromonadales</taxon>
        <taxon>Pseudoalteromonadaceae</taxon>
        <taxon>Pseudoalteromonas</taxon>
    </lineage>
</organism>
<keyword evidence="1" id="KW-1133">Transmembrane helix</keyword>
<dbReference type="AlphaFoldDB" id="A0A849VEA5"/>
<reference evidence="2 3" key="1">
    <citation type="submission" date="2020-04" db="EMBL/GenBank/DDBJ databases">
        <title>Pseudoalteromonas caenipelagi sp. nov., isolated from a tidal flat.</title>
        <authorList>
            <person name="Park S."/>
            <person name="Yoon J.-H."/>
        </authorList>
    </citation>
    <scope>NUCLEOTIDE SEQUENCE [LARGE SCALE GENOMIC DNA]</scope>
    <source>
        <strain evidence="2 3">JBTF-M23</strain>
    </source>
</reference>
<feature type="transmembrane region" description="Helical" evidence="1">
    <location>
        <begin position="44"/>
        <end position="62"/>
    </location>
</feature>
<keyword evidence="1" id="KW-0472">Membrane</keyword>
<feature type="transmembrane region" description="Helical" evidence="1">
    <location>
        <begin position="68"/>
        <end position="86"/>
    </location>
</feature>
<proteinExistence type="predicted"/>
<dbReference type="Proteomes" id="UP000586305">
    <property type="component" value="Unassembled WGS sequence"/>
</dbReference>
<protein>
    <recommendedName>
        <fullName evidence="4">DUF202 domain-containing protein</fullName>
    </recommendedName>
</protein>
<comment type="caution">
    <text evidence="2">The sequence shown here is derived from an EMBL/GenBank/DDBJ whole genome shotgun (WGS) entry which is preliminary data.</text>
</comment>
<dbReference type="EMBL" id="JABBPG010000005">
    <property type="protein sequence ID" value="NOU51465.1"/>
    <property type="molecule type" value="Genomic_DNA"/>
</dbReference>
<keyword evidence="3" id="KW-1185">Reference proteome</keyword>
<keyword evidence="1" id="KW-0812">Transmembrane</keyword>
<gene>
    <name evidence="2" type="ORF">HG263_13085</name>
</gene>